<keyword evidence="7" id="KW-0653">Protein transport</keyword>
<evidence type="ECO:0000256" key="3">
    <source>
        <dbReference type="ARBA" id="ARBA00021257"/>
    </source>
</evidence>
<comment type="similarity">
    <text evidence="2">Belongs to the SEC62 family.</text>
</comment>
<evidence type="ECO:0000256" key="4">
    <source>
        <dbReference type="ARBA" id="ARBA00022448"/>
    </source>
</evidence>
<dbReference type="Pfam" id="PF03839">
    <property type="entry name" value="Sec62"/>
    <property type="match status" value="1"/>
</dbReference>
<comment type="caution">
    <text evidence="13">The sequence shown here is derived from an EMBL/GenBank/DDBJ whole genome shotgun (WGS) entry which is preliminary data.</text>
</comment>
<dbReference type="RefSeq" id="XP_067803491.1">
    <property type="nucleotide sequence ID" value="XM_067946927.1"/>
</dbReference>
<dbReference type="PROSITE" id="PS50186">
    <property type="entry name" value="DEP"/>
    <property type="match status" value="1"/>
</dbReference>
<organism evidence="13 14">
    <name type="scientific">Babesia duncani</name>
    <dbReference type="NCBI Taxonomy" id="323732"/>
    <lineage>
        <taxon>Eukaryota</taxon>
        <taxon>Sar</taxon>
        <taxon>Alveolata</taxon>
        <taxon>Apicomplexa</taxon>
        <taxon>Aconoidasida</taxon>
        <taxon>Piroplasmida</taxon>
        <taxon>Babesiidae</taxon>
        <taxon>Babesia</taxon>
    </lineage>
</organism>
<dbReference type="Proteomes" id="UP001214638">
    <property type="component" value="Unassembled WGS sequence"/>
</dbReference>
<keyword evidence="10 11" id="KW-0472">Membrane</keyword>
<evidence type="ECO:0000256" key="5">
    <source>
        <dbReference type="ARBA" id="ARBA00022692"/>
    </source>
</evidence>
<dbReference type="EMBL" id="JALLKP010000002">
    <property type="protein sequence ID" value="KAK2196649.1"/>
    <property type="molecule type" value="Genomic_DNA"/>
</dbReference>
<dbReference type="GO" id="GO:0035556">
    <property type="term" value="P:intracellular signal transduction"/>
    <property type="evidence" value="ECO:0007669"/>
    <property type="project" value="InterPro"/>
</dbReference>
<proteinExistence type="inferred from homology"/>
<evidence type="ECO:0000256" key="11">
    <source>
        <dbReference type="SAM" id="Phobius"/>
    </source>
</evidence>
<dbReference type="GO" id="GO:0031204">
    <property type="term" value="P:post-translational protein targeting to membrane, translocation"/>
    <property type="evidence" value="ECO:0007669"/>
    <property type="project" value="TreeGrafter"/>
</dbReference>
<evidence type="ECO:0000256" key="8">
    <source>
        <dbReference type="ARBA" id="ARBA00022989"/>
    </source>
</evidence>
<protein>
    <recommendedName>
        <fullName evidence="3">Translocation protein SEC62</fullName>
    </recommendedName>
</protein>
<keyword evidence="4" id="KW-0813">Transport</keyword>
<evidence type="ECO:0000313" key="13">
    <source>
        <dbReference type="EMBL" id="KAK2196649.1"/>
    </source>
</evidence>
<evidence type="ECO:0000256" key="6">
    <source>
        <dbReference type="ARBA" id="ARBA00022824"/>
    </source>
</evidence>
<reference evidence="13" key="1">
    <citation type="journal article" date="2023" name="Nat. Microbiol.">
        <title>Babesia duncani multi-omics identifies virulence factors and drug targets.</title>
        <authorList>
            <person name="Singh P."/>
            <person name="Lonardi S."/>
            <person name="Liang Q."/>
            <person name="Vydyam P."/>
            <person name="Khabirova E."/>
            <person name="Fang T."/>
            <person name="Gihaz S."/>
            <person name="Thekkiniath J."/>
            <person name="Munshi M."/>
            <person name="Abel S."/>
            <person name="Ciampossin L."/>
            <person name="Batugedara G."/>
            <person name="Gupta M."/>
            <person name="Lu X.M."/>
            <person name="Lenz T."/>
            <person name="Chakravarty S."/>
            <person name="Cornillot E."/>
            <person name="Hu Y."/>
            <person name="Ma W."/>
            <person name="Gonzalez L.M."/>
            <person name="Sanchez S."/>
            <person name="Estrada K."/>
            <person name="Sanchez-Flores A."/>
            <person name="Montero E."/>
            <person name="Harb O.S."/>
            <person name="Le Roch K.G."/>
            <person name="Mamoun C.B."/>
        </authorList>
    </citation>
    <scope>NUCLEOTIDE SEQUENCE</scope>
    <source>
        <strain evidence="13">WA1</strain>
    </source>
</reference>
<dbReference type="GO" id="GO:0005789">
    <property type="term" value="C:endoplasmic reticulum membrane"/>
    <property type="evidence" value="ECO:0007669"/>
    <property type="project" value="UniProtKB-SubCell"/>
</dbReference>
<accession>A0AAD9PKR4</accession>
<dbReference type="PANTHER" id="PTHR12443:SF9">
    <property type="entry name" value="TRANSLOCATION PROTEIN SEC62"/>
    <property type="match status" value="1"/>
</dbReference>
<evidence type="ECO:0000313" key="14">
    <source>
        <dbReference type="Proteomes" id="UP001214638"/>
    </source>
</evidence>
<feature type="transmembrane region" description="Helical" evidence="11">
    <location>
        <begin position="145"/>
        <end position="166"/>
    </location>
</feature>
<evidence type="ECO:0000259" key="12">
    <source>
        <dbReference type="PROSITE" id="PS50186"/>
    </source>
</evidence>
<keyword evidence="5 11" id="KW-0812">Transmembrane</keyword>
<dbReference type="PANTHER" id="PTHR12443">
    <property type="entry name" value="TRANSLOCATION PROTEIN SEC62"/>
    <property type="match status" value="1"/>
</dbReference>
<evidence type="ECO:0000256" key="1">
    <source>
        <dbReference type="ARBA" id="ARBA00004477"/>
    </source>
</evidence>
<comment type="subcellular location">
    <subcellularLocation>
        <location evidence="1">Endoplasmic reticulum membrane</location>
        <topology evidence="1">Multi-pass membrane protein</topology>
    </subcellularLocation>
</comment>
<keyword evidence="9" id="KW-0811">Translocation</keyword>
<dbReference type="KEGG" id="bdw:94336196"/>
<dbReference type="InterPro" id="IPR000591">
    <property type="entry name" value="DEP_dom"/>
</dbReference>
<keyword evidence="6" id="KW-0256">Endoplasmic reticulum</keyword>
<keyword evidence="14" id="KW-1185">Reference proteome</keyword>
<feature type="domain" description="DEP" evidence="12">
    <location>
        <begin position="43"/>
        <end position="136"/>
    </location>
</feature>
<evidence type="ECO:0000256" key="2">
    <source>
        <dbReference type="ARBA" id="ARBA00010604"/>
    </source>
</evidence>
<evidence type="ECO:0000256" key="9">
    <source>
        <dbReference type="ARBA" id="ARBA00023010"/>
    </source>
</evidence>
<evidence type="ECO:0000256" key="10">
    <source>
        <dbReference type="ARBA" id="ARBA00023136"/>
    </source>
</evidence>
<feature type="transmembrane region" description="Helical" evidence="11">
    <location>
        <begin position="172"/>
        <end position="192"/>
    </location>
</feature>
<sequence>MSEKKEDIRKKELETFMDALLNGGIKIKQAAEVGKRCVDYTRGDEIIKWIMNNKAFVESNCPHNLDNKTISNEQDITPFASHLIEHGFIYRAQYIPLEGILDKSPTGTIKRPTWPKRLIKTSKQHFDATGFYIITYEGNQRWNHFMLFAIILGILAACMFQAWPLFLKVSVWYASVVLMFIMLTIIILRLILFVKLWFCGYDFWVFPNLFDEELGVVDSFKPLYSLIYRNDNFTMLCCRVVCGILSCASIYELSKTHGLKDVGNFAKQSFIDVLEWGHQKLIARMFIDILEYLLLAPEEQSIYKSIGVDMSAEFTAEGTGDDKDEEDEDDYRCLLGCGYNSLHQLMNKCMSKCDCMQELLDNKCLESCPQETIKVLTEARDDICRRAGIYPKA</sequence>
<keyword evidence="8 11" id="KW-1133">Transmembrane helix</keyword>
<evidence type="ECO:0000256" key="7">
    <source>
        <dbReference type="ARBA" id="ARBA00022927"/>
    </source>
</evidence>
<gene>
    <name evidence="13" type="ORF">BdWA1_001898</name>
</gene>
<dbReference type="AlphaFoldDB" id="A0AAD9PKR4"/>
<dbReference type="GeneID" id="94336196"/>
<dbReference type="InterPro" id="IPR004728">
    <property type="entry name" value="Sec62"/>
</dbReference>
<name>A0AAD9PKR4_9APIC</name>